<dbReference type="RefSeq" id="WP_006739174.1">
    <property type="nucleotide sequence ID" value="NZ_AEUZ02000001.1"/>
</dbReference>
<feature type="chain" id="PRO_5003479799" evidence="1">
    <location>
        <begin position="27"/>
        <end position="380"/>
    </location>
</feature>
<feature type="domain" description="Collagen binding" evidence="2">
    <location>
        <begin position="187"/>
        <end position="336"/>
    </location>
</feature>
<comment type="caution">
    <text evidence="3">The sequence shown here is derived from an EMBL/GenBank/DDBJ whole genome shotgun (WGS) entry which is preliminary data.</text>
</comment>
<name>G5KEA3_9STRE</name>
<sequence length="380" mass="41834">MRLKINIFLVSVLMLLTTLTGHTIKAATVTNYSATANLTYNGTPINGTTGDVNIPTYAHLQYSSTITFPDSQAINSGDTYSFDIPKEFRFPGALAPFNIVNKAGTIIGTATVNALSTPNNLTVTFNDFYSKVNENKNMTLSFDLIANNNTLTNGEKVNTVIPNTNQPASFTFGSNKNVTPGSAINNYTFKYSYHDTINQDVIHWVVIANAIQDPIENLVVTDTLGSNQYMTAEDKAGLRFRELEIKENDPIDSESEAKGRTITASLRDQVVYTPTDNSTSFTYATTNNNFTTINGKDYGHAYYITYTTHINRQQAGSQSKFTNTVNLSGSNLTQKTQTANYTDDNATGTGDAICSSYFRNTKTSQRSRPISKSIRIWSLQ</sequence>
<dbReference type="Proteomes" id="UP000005388">
    <property type="component" value="Unassembled WGS sequence"/>
</dbReference>
<reference evidence="3 4" key="1">
    <citation type="journal article" date="2014" name="Int. J. Syst. Evol. Microbiol.">
        <title>Phylogenomics and the dynamic genome evolution of the genus Streptococcus.</title>
        <authorList>
            <consortium name="The Broad Institute Genome Sequencing Platform"/>
            <person name="Richards V.P."/>
            <person name="Palmer S.R."/>
            <person name="Pavinski Bitar P.D."/>
            <person name="Qin X."/>
            <person name="Weinstock G.M."/>
            <person name="Highlander S.K."/>
            <person name="Town C.D."/>
            <person name="Burne R.A."/>
            <person name="Stanhope M.J."/>
        </authorList>
    </citation>
    <scope>NUCLEOTIDE SEQUENCE [LARGE SCALE GENOMIC DNA]</scope>
    <source>
        <strain evidence="3 4">2285-97</strain>
    </source>
</reference>
<organism evidence="3 4">
    <name type="scientific">Streptococcus urinalis 2285-97</name>
    <dbReference type="NCBI Taxonomy" id="764291"/>
    <lineage>
        <taxon>Bacteria</taxon>
        <taxon>Bacillati</taxon>
        <taxon>Bacillota</taxon>
        <taxon>Bacilli</taxon>
        <taxon>Lactobacillales</taxon>
        <taxon>Streptococcaceae</taxon>
        <taxon>Streptococcus</taxon>
    </lineage>
</organism>
<dbReference type="InterPro" id="IPR008966">
    <property type="entry name" value="Adhesion_dom_sf"/>
</dbReference>
<proteinExistence type="predicted"/>
<gene>
    <name evidence="3" type="ORF">STRUR_2041</name>
</gene>
<dbReference type="EMBL" id="AEUZ02000001">
    <property type="protein sequence ID" value="EHJ56414.1"/>
    <property type="molecule type" value="Genomic_DNA"/>
</dbReference>
<evidence type="ECO:0000256" key="1">
    <source>
        <dbReference type="SAM" id="SignalP"/>
    </source>
</evidence>
<keyword evidence="1" id="KW-0732">Signal</keyword>
<dbReference type="Gene3D" id="2.60.40.740">
    <property type="match status" value="1"/>
</dbReference>
<dbReference type="SUPFAM" id="SSF49401">
    <property type="entry name" value="Bacterial adhesins"/>
    <property type="match status" value="2"/>
</dbReference>
<feature type="signal peptide" evidence="1">
    <location>
        <begin position="1"/>
        <end position="26"/>
    </location>
</feature>
<evidence type="ECO:0000313" key="3">
    <source>
        <dbReference type="EMBL" id="EHJ56414.1"/>
    </source>
</evidence>
<dbReference type="AlphaFoldDB" id="G5KEA3"/>
<dbReference type="GO" id="GO:0005518">
    <property type="term" value="F:collagen binding"/>
    <property type="evidence" value="ECO:0007669"/>
    <property type="project" value="InterPro"/>
</dbReference>
<evidence type="ECO:0000259" key="2">
    <source>
        <dbReference type="Pfam" id="PF05737"/>
    </source>
</evidence>
<dbReference type="Pfam" id="PF05737">
    <property type="entry name" value="Collagen_bind"/>
    <property type="match status" value="1"/>
</dbReference>
<evidence type="ECO:0000313" key="4">
    <source>
        <dbReference type="Proteomes" id="UP000005388"/>
    </source>
</evidence>
<dbReference type="eggNOG" id="COG4932">
    <property type="taxonomic scope" value="Bacteria"/>
</dbReference>
<dbReference type="STRING" id="764291.STRUR_2041"/>
<protein>
    <submittedName>
        <fullName evidence="3">Collagen-binding domain protein</fullName>
    </submittedName>
</protein>
<accession>G5KEA3</accession>
<keyword evidence="3" id="KW-0176">Collagen</keyword>
<keyword evidence="4" id="KW-1185">Reference proteome</keyword>
<dbReference type="InterPro" id="IPR008456">
    <property type="entry name" value="Collagen-bd_dom"/>
</dbReference>